<dbReference type="OrthoDB" id="1247025at2"/>
<organism evidence="3 4">
    <name type="scientific">Leeuwenhoekiella palythoae</name>
    <dbReference type="NCBI Taxonomy" id="573501"/>
    <lineage>
        <taxon>Bacteria</taxon>
        <taxon>Pseudomonadati</taxon>
        <taxon>Bacteroidota</taxon>
        <taxon>Flavobacteriia</taxon>
        <taxon>Flavobacteriales</taxon>
        <taxon>Flavobacteriaceae</taxon>
        <taxon>Leeuwenhoekiella</taxon>
    </lineage>
</organism>
<keyword evidence="1" id="KW-0472">Membrane</keyword>
<evidence type="ECO:0000256" key="1">
    <source>
        <dbReference type="SAM" id="Phobius"/>
    </source>
</evidence>
<reference evidence="2 5" key="3">
    <citation type="submission" date="2018-07" db="EMBL/GenBank/DDBJ databases">
        <title>Leeuwenhoekiella genomics.</title>
        <authorList>
            <person name="Tahon G."/>
            <person name="Willems A."/>
        </authorList>
    </citation>
    <scope>NUCLEOTIDE SEQUENCE [LARGE SCALE GENOMIC DNA]</scope>
    <source>
        <strain evidence="2 5">LMG 24856</strain>
    </source>
</reference>
<proteinExistence type="predicted"/>
<evidence type="ECO:0000313" key="4">
    <source>
        <dbReference type="Proteomes" id="UP000184240"/>
    </source>
</evidence>
<dbReference type="Proteomes" id="UP000290037">
    <property type="component" value="Unassembled WGS sequence"/>
</dbReference>
<dbReference type="EMBL" id="FQXT01000004">
    <property type="protein sequence ID" value="SHI15590.1"/>
    <property type="molecule type" value="Genomic_DNA"/>
</dbReference>
<evidence type="ECO:0000313" key="5">
    <source>
        <dbReference type="Proteomes" id="UP000290037"/>
    </source>
</evidence>
<keyword evidence="5" id="KW-1185">Reference proteome</keyword>
<reference evidence="4" key="2">
    <citation type="submission" date="2016-11" db="EMBL/GenBank/DDBJ databases">
        <authorList>
            <person name="Varghese N."/>
            <person name="Submissions S."/>
        </authorList>
    </citation>
    <scope>NUCLEOTIDE SEQUENCE [LARGE SCALE GENOMIC DNA]</scope>
    <source>
        <strain evidence="4">DSM 19859</strain>
    </source>
</reference>
<dbReference type="AlphaFoldDB" id="A0A1M5YUT6"/>
<keyword evidence="1" id="KW-1133">Transmembrane helix</keyword>
<name>A0A1M5YUT6_9FLAO</name>
<dbReference type="Proteomes" id="UP000184240">
    <property type="component" value="Unassembled WGS sequence"/>
</dbReference>
<gene>
    <name evidence="2" type="ORF">DSM01_1632</name>
    <name evidence="3" type="ORF">SAMN04487999_2357</name>
</gene>
<keyword evidence="1" id="KW-0812">Transmembrane</keyword>
<dbReference type="EMBL" id="QOVN01000003">
    <property type="protein sequence ID" value="RXG29531.1"/>
    <property type="molecule type" value="Genomic_DNA"/>
</dbReference>
<sequence length="254" mass="29151">MAPIKFEDNIRERLEHREIKPSAEAWQKLEASLDQEAKPAKSKKSYGWVLIAASFIGILILAGRYVFQDEMDKNPVNQVVETPAEMQNEQKNEPTETFQQKQQEIVVQEETSVAVHEEHQIAEPPKKRKEKPVIQKYEEAVAVTDSQKASADEKLDQTTQSKIDAEVNDLISKVQEQQNSGVAYSDAEIDQLLRDAQRDIISEKMFDRERNTISAEALLYEVEEELDPSFRDRIFEALKDGFMKAREAIVSRNN</sequence>
<dbReference type="RefSeq" id="WP_072983279.1">
    <property type="nucleotide sequence ID" value="NZ_FQXT01000004.1"/>
</dbReference>
<evidence type="ECO:0000313" key="2">
    <source>
        <dbReference type="EMBL" id="RXG29531.1"/>
    </source>
</evidence>
<feature type="transmembrane region" description="Helical" evidence="1">
    <location>
        <begin position="46"/>
        <end position="67"/>
    </location>
</feature>
<accession>A0A1M5YUT6</accession>
<evidence type="ECO:0000313" key="3">
    <source>
        <dbReference type="EMBL" id="SHI15590.1"/>
    </source>
</evidence>
<dbReference type="STRING" id="573501.SAMN04487999_2357"/>
<reference evidence="3" key="1">
    <citation type="submission" date="2016-11" db="EMBL/GenBank/DDBJ databases">
        <authorList>
            <person name="Jaros S."/>
            <person name="Januszkiewicz K."/>
            <person name="Wedrychowicz H."/>
        </authorList>
    </citation>
    <scope>NUCLEOTIDE SEQUENCE [LARGE SCALE GENOMIC DNA]</scope>
    <source>
        <strain evidence="3">DSM 19859</strain>
    </source>
</reference>
<protein>
    <submittedName>
        <fullName evidence="3">Uncharacterized protein</fullName>
    </submittedName>
</protein>